<protein>
    <recommendedName>
        <fullName evidence="10">Potassium transporter</fullName>
    </recommendedName>
</protein>
<dbReference type="InterPro" id="IPR053951">
    <property type="entry name" value="K_trans_N"/>
</dbReference>
<feature type="region of interest" description="Disordered" evidence="11">
    <location>
        <begin position="1"/>
        <end position="31"/>
    </location>
</feature>
<feature type="transmembrane region" description="Helical" evidence="10">
    <location>
        <begin position="1254"/>
        <end position="1277"/>
    </location>
</feature>
<evidence type="ECO:0000313" key="14">
    <source>
        <dbReference type="EMBL" id="KAF7120699.1"/>
    </source>
</evidence>
<dbReference type="Pfam" id="PF22776">
    <property type="entry name" value="K_trans_C"/>
    <property type="match status" value="2"/>
</dbReference>
<feature type="transmembrane region" description="Helical" evidence="10">
    <location>
        <begin position="958"/>
        <end position="990"/>
    </location>
</feature>
<dbReference type="NCBIfam" id="TIGR00794">
    <property type="entry name" value="kup"/>
    <property type="match status" value="2"/>
</dbReference>
<comment type="similarity">
    <text evidence="2 10">Belongs to the HAK/KUP transporter (TC 2.A.72.3) family.</text>
</comment>
<feature type="transmembrane region" description="Helical" evidence="10">
    <location>
        <begin position="1145"/>
        <end position="1165"/>
    </location>
</feature>
<keyword evidence="5 10" id="KW-0812">Transmembrane</keyword>
<dbReference type="GO" id="GO:0015079">
    <property type="term" value="F:potassium ion transmembrane transporter activity"/>
    <property type="evidence" value="ECO:0007669"/>
    <property type="project" value="UniProtKB-UniRule"/>
</dbReference>
<comment type="caution">
    <text evidence="14">The sequence shown here is derived from an EMBL/GenBank/DDBJ whole genome shotgun (WGS) entry which is preliminary data.</text>
</comment>
<evidence type="ECO:0000313" key="15">
    <source>
        <dbReference type="Proteomes" id="UP000626092"/>
    </source>
</evidence>
<feature type="domain" description="K+ potassium transporter integral membrane" evidence="12">
    <location>
        <begin position="59"/>
        <end position="542"/>
    </location>
</feature>
<organism evidence="14 15">
    <name type="scientific">Rhododendron simsii</name>
    <name type="common">Sims's rhododendron</name>
    <dbReference type="NCBI Taxonomy" id="118357"/>
    <lineage>
        <taxon>Eukaryota</taxon>
        <taxon>Viridiplantae</taxon>
        <taxon>Streptophyta</taxon>
        <taxon>Embryophyta</taxon>
        <taxon>Tracheophyta</taxon>
        <taxon>Spermatophyta</taxon>
        <taxon>Magnoliopsida</taxon>
        <taxon>eudicotyledons</taxon>
        <taxon>Gunneridae</taxon>
        <taxon>Pentapetalae</taxon>
        <taxon>asterids</taxon>
        <taxon>Ericales</taxon>
        <taxon>Ericaceae</taxon>
        <taxon>Ericoideae</taxon>
        <taxon>Rhodoreae</taxon>
        <taxon>Rhododendron</taxon>
    </lineage>
</organism>
<evidence type="ECO:0000259" key="12">
    <source>
        <dbReference type="Pfam" id="PF02705"/>
    </source>
</evidence>
<dbReference type="PANTHER" id="PTHR30540:SF117">
    <property type="entry name" value="POTASSIUM TRANSPORTER"/>
    <property type="match status" value="1"/>
</dbReference>
<gene>
    <name evidence="14" type="ORF">RHSIM_Rhsim13G0014800</name>
</gene>
<feature type="domain" description="K+ potassium transporter integral membrane" evidence="12">
    <location>
        <begin position="833"/>
        <end position="1321"/>
    </location>
</feature>
<keyword evidence="7 10" id="KW-1133">Transmembrane helix</keyword>
<comment type="function">
    <text evidence="10">Potassium transporter.</text>
</comment>
<dbReference type="OrthoDB" id="504708at2759"/>
<keyword evidence="9 10" id="KW-0472">Membrane</keyword>
<feature type="transmembrane region" description="Helical" evidence="10">
    <location>
        <begin position="90"/>
        <end position="111"/>
    </location>
</feature>
<evidence type="ECO:0000256" key="9">
    <source>
        <dbReference type="ARBA" id="ARBA00023136"/>
    </source>
</evidence>
<evidence type="ECO:0000256" key="6">
    <source>
        <dbReference type="ARBA" id="ARBA00022958"/>
    </source>
</evidence>
<evidence type="ECO:0000256" key="3">
    <source>
        <dbReference type="ARBA" id="ARBA00022448"/>
    </source>
</evidence>
<dbReference type="EMBL" id="WJXA01000013">
    <property type="protein sequence ID" value="KAF7120699.1"/>
    <property type="molecule type" value="Genomic_DNA"/>
</dbReference>
<feature type="transmembrane region" description="Helical" evidence="10">
    <location>
        <begin position="1026"/>
        <end position="1048"/>
    </location>
</feature>
<keyword evidence="3" id="KW-0813">Transport</keyword>
<dbReference type="Pfam" id="PF02705">
    <property type="entry name" value="K_trans"/>
    <property type="match status" value="2"/>
</dbReference>
<feature type="transmembrane region" description="Helical" evidence="10">
    <location>
        <begin position="448"/>
        <end position="472"/>
    </location>
</feature>
<keyword evidence="15" id="KW-1185">Reference proteome</keyword>
<feature type="transmembrane region" description="Helical" evidence="10">
    <location>
        <begin position="296"/>
        <end position="315"/>
    </location>
</feature>
<feature type="transmembrane region" description="Helical" evidence="10">
    <location>
        <begin position="180"/>
        <end position="199"/>
    </location>
</feature>
<accession>A0A834G0U4</accession>
<comment type="subcellular location">
    <subcellularLocation>
        <location evidence="1">Cell membrane</location>
        <topology evidence="1">Multi-pass membrane protein</topology>
    </subcellularLocation>
    <subcellularLocation>
        <location evidence="10">Membrane</location>
        <topology evidence="10">Multi-pass membrane protein</topology>
    </subcellularLocation>
</comment>
<dbReference type="GO" id="GO:0005886">
    <property type="term" value="C:plasma membrane"/>
    <property type="evidence" value="ECO:0007669"/>
    <property type="project" value="UniProtKB-SubCell"/>
</dbReference>
<feature type="transmembrane region" description="Helical" evidence="10">
    <location>
        <begin position="1202"/>
        <end position="1220"/>
    </location>
</feature>
<feature type="transmembrane region" description="Helical" evidence="10">
    <location>
        <begin position="1283"/>
        <end position="1300"/>
    </location>
</feature>
<name>A0A834G0U4_RHOSS</name>
<feature type="transmembrane region" description="Helical" evidence="10">
    <location>
        <begin position="250"/>
        <end position="270"/>
    </location>
</feature>
<feature type="transmembrane region" description="Helical" evidence="10">
    <location>
        <begin position="505"/>
        <end position="522"/>
    </location>
</feature>
<evidence type="ECO:0000256" key="11">
    <source>
        <dbReference type="SAM" id="MobiDB-lite"/>
    </source>
</evidence>
<dbReference type="InterPro" id="IPR053952">
    <property type="entry name" value="K_trans_C"/>
</dbReference>
<feature type="transmembrane region" description="Helical" evidence="10">
    <location>
        <begin position="867"/>
        <end position="889"/>
    </location>
</feature>
<feature type="domain" description="K+ potassium transporter C-terminal" evidence="13">
    <location>
        <begin position="1334"/>
        <end position="1527"/>
    </location>
</feature>
<proteinExistence type="inferred from homology"/>
<evidence type="ECO:0000256" key="7">
    <source>
        <dbReference type="ARBA" id="ARBA00022989"/>
    </source>
</evidence>
<evidence type="ECO:0000256" key="1">
    <source>
        <dbReference type="ARBA" id="ARBA00004651"/>
    </source>
</evidence>
<evidence type="ECO:0000256" key="8">
    <source>
        <dbReference type="ARBA" id="ARBA00023065"/>
    </source>
</evidence>
<comment type="caution">
    <text evidence="10">Lacks conserved residue(s) required for the propagation of feature annotation.</text>
</comment>
<evidence type="ECO:0000256" key="5">
    <source>
        <dbReference type="ARBA" id="ARBA00022692"/>
    </source>
</evidence>
<feature type="transmembrane region" description="Helical" evidence="10">
    <location>
        <begin position="327"/>
        <end position="347"/>
    </location>
</feature>
<dbReference type="PANTHER" id="PTHR30540">
    <property type="entry name" value="OSMOTIC STRESS POTASSIUM TRANSPORTER"/>
    <property type="match status" value="1"/>
</dbReference>
<evidence type="ECO:0000256" key="2">
    <source>
        <dbReference type="ARBA" id="ARBA00008440"/>
    </source>
</evidence>
<reference evidence="14" key="1">
    <citation type="submission" date="2019-11" db="EMBL/GenBank/DDBJ databases">
        <authorList>
            <person name="Liu Y."/>
            <person name="Hou J."/>
            <person name="Li T.-Q."/>
            <person name="Guan C.-H."/>
            <person name="Wu X."/>
            <person name="Wu H.-Z."/>
            <person name="Ling F."/>
            <person name="Zhang R."/>
            <person name="Shi X.-G."/>
            <person name="Ren J.-P."/>
            <person name="Chen E.-F."/>
            <person name="Sun J.-M."/>
        </authorList>
    </citation>
    <scope>NUCLEOTIDE SEQUENCE</scope>
    <source>
        <strain evidence="14">Adult_tree_wgs_1</strain>
        <tissue evidence="14">Leaves</tissue>
    </source>
</reference>
<keyword evidence="8 10" id="KW-0406">Ion transport</keyword>
<evidence type="ECO:0000256" key="10">
    <source>
        <dbReference type="RuleBase" id="RU321113"/>
    </source>
</evidence>
<dbReference type="InterPro" id="IPR003855">
    <property type="entry name" value="K+_transporter"/>
</dbReference>
<feature type="transmembrane region" description="Helical" evidence="10">
    <location>
        <begin position="1105"/>
        <end position="1125"/>
    </location>
</feature>
<evidence type="ECO:0000256" key="4">
    <source>
        <dbReference type="ARBA" id="ARBA00022538"/>
    </source>
</evidence>
<feature type="transmembrane region" description="Helical" evidence="10">
    <location>
        <begin position="367"/>
        <end position="387"/>
    </location>
</feature>
<feature type="transmembrane region" description="Helical" evidence="10">
    <location>
        <begin position="219"/>
        <end position="238"/>
    </location>
</feature>
<keyword evidence="4 10" id="KW-0633">Potassium transport</keyword>
<feature type="transmembrane region" description="Helical" evidence="10">
    <location>
        <begin position="1002"/>
        <end position="1020"/>
    </location>
</feature>
<sequence length="1527" mass="172097">MEIYSPEASSPEEANHRMDESSPAPLVAEKRNNVMRRHDSLDMESNKVNSHHGHHSRHQSIGIVYGDIGTSPLYVYSSTFTNGIQDNDDILGVLSLIIYTITLITLIKYVFIVLRANDNGDGGTFALYSLICRHVKVSLTPNQEAEDGEVSNYQLELPSNRLKRASRLKSRLENSQFSKYLLLFVAMLGTAMVIGDGVLTPSISVLSAVGGLQEATSSITEGKIVGISVAILIVLFCVQRFGTDKVGYTFAPIITLWFLMIGGIGLYNFIKFDPTVIKALYPKYIIDYFRRNKKDAWISLGGVVLAITGTEAMFADLGHFNVRSIQVSMCSLTYPALVLAYAGQASFLRKNNDLVSNTFYKSIPHGIYWPMFVVAVMAAIIASQAMISGAFSIIQQSLALGCFPRVQVIHTSTKYEGQVYIPEVNYILMVACVAVTAGFKTTTNIGNAYGIAVVFVMTITSAFLVLVMIMIWKTHILLVLLYILIICSVELIYLTSVLYKFKQGGYLPLAFAAFLMTIMFIWNSVHRRKYYYELEHKVSPEEVKEIVDRENICRVQGLAIFYSELVNGIPPIFKHYVDNVPALHSVLIFLSMKSLPISKVPMEERFLFRRVQPNELNIFRCVARYGYTDAQNEQDSFERNLVERLMEYIRANSLSSSAGREIEEVDRAWRAGVVHLVGENAVIARKGANIGKKFLINGAYSFIRKNLRQIENFFDIPQERLLKCLLVFLLVHAHQYVAPRLDTTNLLLDLIFGTKEMSTTGDSIVNDDDDLNPDHEDHIHDQEEVSHQQQLEAKKISSQKLRRFDSLDIESSKFRSHQRLGAKDAKWSVILNLAFQSIGVVYGDLGTSPLYVYPATFSGGIKHNDDILGTLSLIFYTITLIPVVKYVFIVLRANDNGDGGTFALYSLICRYAKVGLIPSQEAEDREVSNYNLESPNNNRLRRASWVKSKLEKSLFAKYFLLFATMLGTSMVIGDGILTPCISVLSAMGGIKEATSSMTEDRIVWISVAILVVLFMVQRFGTDKVGYSFAPILCLWFLFIGTIGIYNFIKFDPTVIKAINPWYIVQYFKRNKKQAWISLGGTVLSITGTEALFGDLGHFSVRSIQISTCALVYPSIILCYVGQSAVLRKHNEYSSDAFFKSVPGPVYWPMFVVAVLAAIIASQAMISATFSIIQQSLSLGCFPRVKVVHTSAKYEGQVYIPEINYLLMLACVAVTIGFRTTDRIGNAYGIAVVFVIVLTSSFLVLIMIMIWKTHILLIISYVLVIGTIELIYLSSVLYKFDQGGYLPLAFAMFLMAIMYIWNDVYRRKYSYELDHKISLQKVKEIVGNTNFYRVPGLAIFYSELVHGIPPLFKHYLDNLPALHSILVFVSIKSLPISKVPGEERFLFRRVQPNELNVFRCVVRYGYTDVRNEQDPFERKLVERLKNFISEEYQFSKTIQNNQESAEKDGELDDTLVEREIEVLEKACTAGIVHLVGENEVIAEKGAGIGKRLLINYGYSFLKRNLRQTDKVFDIPRKRLLKVGMTYEL</sequence>
<evidence type="ECO:0000259" key="13">
    <source>
        <dbReference type="Pfam" id="PF22776"/>
    </source>
</evidence>
<feature type="transmembrane region" description="Helical" evidence="10">
    <location>
        <begin position="1226"/>
        <end position="1247"/>
    </location>
</feature>
<dbReference type="Proteomes" id="UP000626092">
    <property type="component" value="Unassembled WGS sequence"/>
</dbReference>
<feature type="domain" description="K+ potassium transporter C-terminal" evidence="13">
    <location>
        <begin position="557"/>
        <end position="724"/>
    </location>
</feature>
<feature type="transmembrane region" description="Helical" evidence="10">
    <location>
        <begin position="479"/>
        <end position="499"/>
    </location>
</feature>
<keyword evidence="6 10" id="KW-0630">Potassium</keyword>